<dbReference type="InterPro" id="IPR000794">
    <property type="entry name" value="Beta-ketoacyl_synthase"/>
</dbReference>
<dbReference type="PIRSF" id="PIRSF000447">
    <property type="entry name" value="KAS_II"/>
    <property type="match status" value="1"/>
</dbReference>
<evidence type="ECO:0000256" key="10">
    <source>
        <dbReference type="ARBA" id="ARBA00023315"/>
    </source>
</evidence>
<dbReference type="InterPro" id="IPR014030">
    <property type="entry name" value="Ketoacyl_synth_N"/>
</dbReference>
<keyword evidence="8" id="KW-0443">Lipid metabolism</keyword>
<dbReference type="SUPFAM" id="SSF53901">
    <property type="entry name" value="Thiolase-like"/>
    <property type="match status" value="2"/>
</dbReference>
<protein>
    <recommendedName>
        <fullName evidence="4 11">3-oxoacyl-[acyl-carrier-protein] synthase 2</fullName>
        <ecNumber evidence="3 11">2.3.1.179</ecNumber>
    </recommendedName>
</protein>
<dbReference type="GO" id="GO:0004315">
    <property type="term" value="F:3-oxoacyl-[acyl-carrier-protein] synthase activity"/>
    <property type="evidence" value="ECO:0007669"/>
    <property type="project" value="UniProtKB-UniRule"/>
</dbReference>
<dbReference type="CDD" id="cd00834">
    <property type="entry name" value="KAS_I_II"/>
    <property type="match status" value="1"/>
</dbReference>
<dbReference type="EMBL" id="JAQQAL010000024">
    <property type="protein sequence ID" value="MDC7227344.1"/>
    <property type="molecule type" value="Genomic_DNA"/>
</dbReference>
<gene>
    <name evidence="15" type="primary">fabF</name>
    <name evidence="15" type="ORF">PQJ61_11335</name>
</gene>
<evidence type="ECO:0000256" key="2">
    <source>
        <dbReference type="ARBA" id="ARBA00008467"/>
    </source>
</evidence>
<evidence type="ECO:0000256" key="3">
    <source>
        <dbReference type="ARBA" id="ARBA00012356"/>
    </source>
</evidence>
<dbReference type="PANTHER" id="PTHR11712">
    <property type="entry name" value="POLYKETIDE SYNTHASE-RELATED"/>
    <property type="match status" value="1"/>
</dbReference>
<evidence type="ECO:0000256" key="4">
    <source>
        <dbReference type="ARBA" id="ARBA00014657"/>
    </source>
</evidence>
<evidence type="ECO:0000313" key="15">
    <source>
        <dbReference type="EMBL" id="MDC7227344.1"/>
    </source>
</evidence>
<dbReference type="PROSITE" id="PS52004">
    <property type="entry name" value="KS3_2"/>
    <property type="match status" value="1"/>
</dbReference>
<dbReference type="InterPro" id="IPR020841">
    <property type="entry name" value="PKS_Beta-ketoAc_synthase_dom"/>
</dbReference>
<comment type="pathway">
    <text evidence="1 11">Lipid metabolism; fatty acid biosynthesis.</text>
</comment>
<keyword evidence="10 11" id="KW-0012">Acyltransferase</keyword>
<name>A0AAJ1MP75_9SPIO</name>
<dbReference type="Gene3D" id="3.40.47.10">
    <property type="match status" value="1"/>
</dbReference>
<dbReference type="NCBIfam" id="TIGR03150">
    <property type="entry name" value="fabF"/>
    <property type="match status" value="1"/>
</dbReference>
<feature type="domain" description="Ketosynthase family 3 (KS3)" evidence="14">
    <location>
        <begin position="2"/>
        <end position="411"/>
    </location>
</feature>
<dbReference type="InterPro" id="IPR016039">
    <property type="entry name" value="Thiolase-like"/>
</dbReference>
<dbReference type="InterPro" id="IPR017568">
    <property type="entry name" value="3-oxoacyl-ACP_synth-2"/>
</dbReference>
<evidence type="ECO:0000256" key="7">
    <source>
        <dbReference type="ARBA" id="ARBA00022832"/>
    </source>
</evidence>
<sequence>MKRRVVITGLGTINSLGHNVDEFWAGIKSEKCGVGLITRTDPTELSTKVAAEVKDFKASDMMDKKDARKMALCTQFAVIAAGEAVKDAGLTEGNFNPERAGAIIGNGIGGFEITESSHKSLFEKGPQRTPPMTIPKLISNEIPGNVAITYGLKGPCWVVTTACASATDAIGNAMMTIQSGRADAIVAGGSEASITQLGVAGFNVIGALSTKYNDEPQKASRPFDKDRDGFVIGEGAACLVLEELEHAKARGAQIYAELAGYGNTCDAYHLTAPNPEGEGATRAIKLALEDAGMKPEDIDYVNAHGTSTPTNDPIETKSIKDALGDHAYKIKVSSTKGMTGHCIGGAGAVEAIICVKAIQDGFYPATINLDEPDPACDLDYVPNKGVEGEINVAMSNSLGFGGHNSIVIIKKFTE</sequence>
<comment type="caution">
    <text evidence="15">The sequence shown here is derived from an EMBL/GenBank/DDBJ whole genome shotgun (WGS) entry which is preliminary data.</text>
</comment>
<evidence type="ECO:0000256" key="9">
    <source>
        <dbReference type="ARBA" id="ARBA00023160"/>
    </source>
</evidence>
<dbReference type="GO" id="GO:0005829">
    <property type="term" value="C:cytosol"/>
    <property type="evidence" value="ECO:0007669"/>
    <property type="project" value="TreeGrafter"/>
</dbReference>
<evidence type="ECO:0000256" key="8">
    <source>
        <dbReference type="ARBA" id="ARBA00023098"/>
    </source>
</evidence>
<dbReference type="Proteomes" id="UP001221217">
    <property type="component" value="Unassembled WGS sequence"/>
</dbReference>
<comment type="function">
    <text evidence="11">Involved in the type II fatty acid elongation cycle. Catalyzes the elongation of a wide range of acyl-ACP by the addition of two carbons from malonyl-ACP to an acyl acceptor. Can efficiently catalyze the conversion of palmitoleoyl-ACP (cis-hexadec-9-enoyl-ACP) to cis-vaccenoyl-ACP (cis-octadec-11-enoyl-ACP), an essential step in the thermal regulation of fatty acid composition.</text>
</comment>
<dbReference type="Pfam" id="PF02801">
    <property type="entry name" value="Ketoacyl-synt_C"/>
    <property type="match status" value="1"/>
</dbReference>
<dbReference type="GO" id="GO:0006633">
    <property type="term" value="P:fatty acid biosynthetic process"/>
    <property type="evidence" value="ECO:0007669"/>
    <property type="project" value="UniProtKB-UniRule"/>
</dbReference>
<dbReference type="InterPro" id="IPR014031">
    <property type="entry name" value="Ketoacyl_synth_C"/>
</dbReference>
<evidence type="ECO:0000256" key="12">
    <source>
        <dbReference type="PIRSR" id="PIRSR000447-1"/>
    </source>
</evidence>
<evidence type="ECO:0000256" key="6">
    <source>
        <dbReference type="ARBA" id="ARBA00022679"/>
    </source>
</evidence>
<dbReference type="PANTHER" id="PTHR11712:SF336">
    <property type="entry name" value="3-OXOACYL-[ACYL-CARRIER-PROTEIN] SYNTHASE, MITOCHONDRIAL"/>
    <property type="match status" value="1"/>
</dbReference>
<feature type="active site" description="For beta-ketoacyl synthase activity" evidence="12">
    <location>
        <position position="163"/>
    </location>
</feature>
<comment type="catalytic activity">
    <reaction evidence="11">
        <text>a fatty acyl-[ACP] + malonyl-[ACP] + H(+) = a 3-oxoacyl-[ACP] + holo-[ACP] + CO2</text>
        <dbReference type="Rhea" id="RHEA:22836"/>
        <dbReference type="Rhea" id="RHEA-COMP:9623"/>
        <dbReference type="Rhea" id="RHEA-COMP:9685"/>
        <dbReference type="Rhea" id="RHEA-COMP:9916"/>
        <dbReference type="Rhea" id="RHEA-COMP:14125"/>
        <dbReference type="ChEBI" id="CHEBI:15378"/>
        <dbReference type="ChEBI" id="CHEBI:16526"/>
        <dbReference type="ChEBI" id="CHEBI:64479"/>
        <dbReference type="ChEBI" id="CHEBI:78449"/>
        <dbReference type="ChEBI" id="CHEBI:78776"/>
        <dbReference type="ChEBI" id="CHEBI:138651"/>
    </reaction>
</comment>
<dbReference type="InterPro" id="IPR018201">
    <property type="entry name" value="Ketoacyl_synth_AS"/>
</dbReference>
<keyword evidence="5 11" id="KW-0444">Lipid biosynthesis</keyword>
<keyword evidence="7" id="KW-0276">Fatty acid metabolism</keyword>
<evidence type="ECO:0000256" key="13">
    <source>
        <dbReference type="RuleBase" id="RU003694"/>
    </source>
</evidence>
<dbReference type="Pfam" id="PF00109">
    <property type="entry name" value="ketoacyl-synt"/>
    <property type="match status" value="1"/>
</dbReference>
<comment type="catalytic activity">
    <reaction evidence="11">
        <text>(9Z)-hexadecenoyl-[ACP] + malonyl-[ACP] + H(+) = 3-oxo-(11Z)-octadecenoyl-[ACP] + holo-[ACP] + CO2</text>
        <dbReference type="Rhea" id="RHEA:55040"/>
        <dbReference type="Rhea" id="RHEA-COMP:9623"/>
        <dbReference type="Rhea" id="RHEA-COMP:9685"/>
        <dbReference type="Rhea" id="RHEA-COMP:10800"/>
        <dbReference type="Rhea" id="RHEA-COMP:14074"/>
        <dbReference type="ChEBI" id="CHEBI:15378"/>
        <dbReference type="ChEBI" id="CHEBI:16526"/>
        <dbReference type="ChEBI" id="CHEBI:64479"/>
        <dbReference type="ChEBI" id="CHEBI:78449"/>
        <dbReference type="ChEBI" id="CHEBI:83989"/>
        <dbReference type="ChEBI" id="CHEBI:138538"/>
        <dbReference type="EC" id="2.3.1.179"/>
    </reaction>
</comment>
<dbReference type="SMART" id="SM00825">
    <property type="entry name" value="PKS_KS"/>
    <property type="match status" value="1"/>
</dbReference>
<keyword evidence="6 11" id="KW-0808">Transferase</keyword>
<proteinExistence type="inferred from homology"/>
<evidence type="ECO:0000259" key="14">
    <source>
        <dbReference type="PROSITE" id="PS52004"/>
    </source>
</evidence>
<evidence type="ECO:0000256" key="11">
    <source>
        <dbReference type="PIRNR" id="PIRNR000447"/>
    </source>
</evidence>
<dbReference type="FunFam" id="3.40.47.10:FF:000009">
    <property type="entry name" value="3-oxoacyl-[acyl-carrier-protein] synthase 2"/>
    <property type="match status" value="1"/>
</dbReference>
<accession>A0AAJ1MP75</accession>
<dbReference type="PROSITE" id="PS00606">
    <property type="entry name" value="KS3_1"/>
    <property type="match status" value="1"/>
</dbReference>
<dbReference type="AlphaFoldDB" id="A0AAJ1MP75"/>
<dbReference type="EC" id="2.3.1.179" evidence="3 11"/>
<evidence type="ECO:0000256" key="1">
    <source>
        <dbReference type="ARBA" id="ARBA00005194"/>
    </source>
</evidence>
<organism evidence="15 16">
    <name type="scientific">Candidatus Thalassospirochaeta sargassi</name>
    <dbReference type="NCBI Taxonomy" id="3119039"/>
    <lineage>
        <taxon>Bacteria</taxon>
        <taxon>Pseudomonadati</taxon>
        <taxon>Spirochaetota</taxon>
        <taxon>Spirochaetia</taxon>
        <taxon>Spirochaetales</taxon>
        <taxon>Spirochaetaceae</taxon>
        <taxon>Candidatus Thalassospirochaeta</taxon>
    </lineage>
</organism>
<comment type="similarity">
    <text evidence="2 11 13">Belongs to the thiolase-like superfamily. Beta-ketoacyl-ACP synthases family.</text>
</comment>
<keyword evidence="9 11" id="KW-0275">Fatty acid biosynthesis</keyword>
<reference evidence="15 16" key="1">
    <citation type="submission" date="2022-12" db="EMBL/GenBank/DDBJ databases">
        <title>Metagenome assembled genome from gulf of manar.</title>
        <authorList>
            <person name="Kohli P."/>
            <person name="Pk S."/>
            <person name="Venkata Ramana C."/>
            <person name="Sasikala C."/>
        </authorList>
    </citation>
    <scope>NUCLEOTIDE SEQUENCE [LARGE SCALE GENOMIC DNA]</scope>
    <source>
        <strain evidence="15">JB008</strain>
    </source>
</reference>
<evidence type="ECO:0000313" key="16">
    <source>
        <dbReference type="Proteomes" id="UP001221217"/>
    </source>
</evidence>
<evidence type="ECO:0000256" key="5">
    <source>
        <dbReference type="ARBA" id="ARBA00022516"/>
    </source>
</evidence>
<dbReference type="NCBIfam" id="NF005589">
    <property type="entry name" value="PRK07314.1"/>
    <property type="match status" value="1"/>
</dbReference>